<dbReference type="GO" id="GO:0005634">
    <property type="term" value="C:nucleus"/>
    <property type="evidence" value="ECO:0007669"/>
    <property type="project" value="UniProtKB-SubCell"/>
</dbReference>
<evidence type="ECO:0000256" key="2">
    <source>
        <dbReference type="ARBA" id="ARBA00023015"/>
    </source>
</evidence>
<feature type="domain" description="Response regulatory" evidence="7">
    <location>
        <begin position="30"/>
        <end position="144"/>
    </location>
</feature>
<dbReference type="InterPro" id="IPR006447">
    <property type="entry name" value="Myb_dom_plants"/>
</dbReference>
<dbReference type="InterPro" id="IPR001005">
    <property type="entry name" value="SANT/Myb"/>
</dbReference>
<dbReference type="PANTHER" id="PTHR31442:SF32">
    <property type="entry name" value="TWO-COMPONENT RESPONSE REGULATOR ORR21-LIKE"/>
    <property type="match status" value="1"/>
</dbReference>
<evidence type="ECO:0000256" key="4">
    <source>
        <dbReference type="ARBA" id="ARBA00023242"/>
    </source>
</evidence>
<comment type="caution">
    <text evidence="5">Lacks conserved residue(s) required for the propagation of feature annotation.</text>
</comment>
<feature type="region of interest" description="Disordered" evidence="6">
    <location>
        <begin position="537"/>
        <end position="567"/>
    </location>
</feature>
<evidence type="ECO:0000256" key="6">
    <source>
        <dbReference type="SAM" id="MobiDB-lite"/>
    </source>
</evidence>
<dbReference type="GO" id="GO:0000976">
    <property type="term" value="F:transcription cis-regulatory region binding"/>
    <property type="evidence" value="ECO:0007669"/>
    <property type="project" value="UniProtKB-ARBA"/>
</dbReference>
<comment type="subcellular location">
    <subcellularLocation>
        <location evidence="1">Nucleus</location>
    </subcellularLocation>
</comment>
<dbReference type="PROSITE" id="PS50110">
    <property type="entry name" value="RESPONSE_REGULATORY"/>
    <property type="match status" value="1"/>
</dbReference>
<dbReference type="SUPFAM" id="SSF46689">
    <property type="entry name" value="Homeodomain-like"/>
    <property type="match status" value="1"/>
</dbReference>
<accession>A0A9Q1MHI2</accession>
<name>A0A9Q1MHI2_9SOLA</name>
<gene>
    <name evidence="9" type="ORF">K7X08_002772</name>
</gene>
<dbReference type="EMBL" id="JAJAGQ010000007">
    <property type="protein sequence ID" value="KAJ8557147.1"/>
    <property type="molecule type" value="Genomic_DNA"/>
</dbReference>
<dbReference type="GO" id="GO:0000160">
    <property type="term" value="P:phosphorelay signal transduction system"/>
    <property type="evidence" value="ECO:0007669"/>
    <property type="project" value="InterPro"/>
</dbReference>
<evidence type="ECO:0000256" key="5">
    <source>
        <dbReference type="PROSITE-ProRule" id="PRU00169"/>
    </source>
</evidence>
<organism evidence="9 10">
    <name type="scientific">Anisodus acutangulus</name>
    <dbReference type="NCBI Taxonomy" id="402998"/>
    <lineage>
        <taxon>Eukaryota</taxon>
        <taxon>Viridiplantae</taxon>
        <taxon>Streptophyta</taxon>
        <taxon>Embryophyta</taxon>
        <taxon>Tracheophyta</taxon>
        <taxon>Spermatophyta</taxon>
        <taxon>Magnoliopsida</taxon>
        <taxon>eudicotyledons</taxon>
        <taxon>Gunneridae</taxon>
        <taxon>Pentapetalae</taxon>
        <taxon>asterids</taxon>
        <taxon>lamiids</taxon>
        <taxon>Solanales</taxon>
        <taxon>Solanaceae</taxon>
        <taxon>Solanoideae</taxon>
        <taxon>Hyoscyameae</taxon>
        <taxon>Anisodus</taxon>
    </lineage>
</organism>
<sequence length="567" mass="64273">MSEEEKLQTNTEGIYNPMGAPFYGMIEEVCVMLVDHDEKFVNEMTDLLKSYGYKVTTVDMASTAMSVLSKGKTKIDVMIINANSPDQLSFQLLAQAVGLNIISLFVCDEHNALVAMNALEDGAYLYLKKPLHEEFVKYIWQFVLREIKRREEVRDGLEENRDQINIGDTNDIGNNNIIGEKNILINIEEQSNNIHETENNVLSNEKYKLRKKRGRKSTKKINEGENLNCPNKAIKYNICTEWTTDLHAKFMKAVHQLGEGRCFPLEILKLMNVPSLTRMQVASHLQKCRRNNWRAPDEQKSIRHPLGQGSSSGSRQRSSYRKFGTMPRLLTNIPNLQQQQYNRDQTRRGPEFLFSTINTNNIFSRGGSSTQQQLYRPPIQIQPHYFNINNSLNNPFLLTQNNAAGGLQEQHGPLFGMLGSQGLQDPIIGSSNYRSGLAFNCWDHHTQNLYNLDLNAAVVTTYSGSTIMSDTDIENATIHELGAANTNFQQYIGEPNMFVPSNIVAASHASDTEGCDSIENENYNAYLDFNNMDYHFQNPKPPSANLPNEHDSEFDQVYSDDQVSASI</sequence>
<evidence type="ECO:0000259" key="7">
    <source>
        <dbReference type="PROSITE" id="PS50110"/>
    </source>
</evidence>
<dbReference type="PROSITE" id="PS51294">
    <property type="entry name" value="HTH_MYB"/>
    <property type="match status" value="1"/>
</dbReference>
<feature type="compositionally biased region" description="Low complexity" evidence="6">
    <location>
        <begin position="307"/>
        <end position="317"/>
    </location>
</feature>
<dbReference type="InterPro" id="IPR017930">
    <property type="entry name" value="Myb_dom"/>
</dbReference>
<keyword evidence="4" id="KW-0539">Nucleus</keyword>
<dbReference type="NCBIfam" id="TIGR01557">
    <property type="entry name" value="myb_SHAQKYF"/>
    <property type="match status" value="1"/>
</dbReference>
<dbReference type="Proteomes" id="UP001152561">
    <property type="component" value="Unassembled WGS sequence"/>
</dbReference>
<dbReference type="GO" id="GO:0010597">
    <property type="term" value="P:green leaf volatile biosynthetic process"/>
    <property type="evidence" value="ECO:0007669"/>
    <property type="project" value="UniProtKB-ARBA"/>
</dbReference>
<evidence type="ECO:0000259" key="8">
    <source>
        <dbReference type="PROSITE" id="PS51294"/>
    </source>
</evidence>
<keyword evidence="3" id="KW-0804">Transcription</keyword>
<dbReference type="PANTHER" id="PTHR31442">
    <property type="entry name" value="HOMEODOMAIN-LIKE SUPERFAMILY PROTEIN-RELATED"/>
    <property type="match status" value="1"/>
</dbReference>
<proteinExistence type="predicted"/>
<dbReference type="Pfam" id="PF00249">
    <property type="entry name" value="Myb_DNA-binding"/>
    <property type="match status" value="1"/>
</dbReference>
<comment type="caution">
    <text evidence="9">The sequence shown here is derived from an EMBL/GenBank/DDBJ whole genome shotgun (WGS) entry which is preliminary data.</text>
</comment>
<dbReference type="GO" id="GO:0003700">
    <property type="term" value="F:DNA-binding transcription factor activity"/>
    <property type="evidence" value="ECO:0007669"/>
    <property type="project" value="InterPro"/>
</dbReference>
<feature type="domain" description="HTH myb-type" evidence="8">
    <location>
        <begin position="242"/>
        <end position="293"/>
    </location>
</feature>
<dbReference type="InterPro" id="IPR011006">
    <property type="entry name" value="CheY-like_superfamily"/>
</dbReference>
<dbReference type="Gene3D" id="3.40.50.2300">
    <property type="match status" value="1"/>
</dbReference>
<evidence type="ECO:0000313" key="9">
    <source>
        <dbReference type="EMBL" id="KAJ8557147.1"/>
    </source>
</evidence>
<dbReference type="InterPro" id="IPR044841">
    <property type="entry name" value="LUX/BOA-like"/>
</dbReference>
<evidence type="ECO:0000256" key="3">
    <source>
        <dbReference type="ARBA" id="ARBA00023163"/>
    </source>
</evidence>
<dbReference type="Gene3D" id="1.10.10.60">
    <property type="entry name" value="Homeodomain-like"/>
    <property type="match status" value="1"/>
</dbReference>
<keyword evidence="2" id="KW-0805">Transcription regulation</keyword>
<dbReference type="SUPFAM" id="SSF52172">
    <property type="entry name" value="CheY-like"/>
    <property type="match status" value="1"/>
</dbReference>
<keyword evidence="10" id="KW-1185">Reference proteome</keyword>
<evidence type="ECO:0000313" key="10">
    <source>
        <dbReference type="Proteomes" id="UP001152561"/>
    </source>
</evidence>
<evidence type="ECO:0000256" key="1">
    <source>
        <dbReference type="ARBA" id="ARBA00004123"/>
    </source>
</evidence>
<protein>
    <submittedName>
        <fullName evidence="9">Uncharacterized protein</fullName>
    </submittedName>
</protein>
<dbReference type="InterPro" id="IPR009057">
    <property type="entry name" value="Homeodomain-like_sf"/>
</dbReference>
<dbReference type="OrthoDB" id="1304696at2759"/>
<dbReference type="AlphaFoldDB" id="A0A9Q1MHI2"/>
<dbReference type="InterPro" id="IPR001789">
    <property type="entry name" value="Sig_transdc_resp-reg_receiver"/>
</dbReference>
<feature type="region of interest" description="Disordered" evidence="6">
    <location>
        <begin position="291"/>
        <end position="320"/>
    </location>
</feature>
<reference evidence="10" key="1">
    <citation type="journal article" date="2023" name="Proc. Natl. Acad. Sci. U.S.A.">
        <title>Genomic and structural basis for evolution of tropane alkaloid biosynthesis.</title>
        <authorList>
            <person name="Wanga Y.-J."/>
            <person name="Taina T."/>
            <person name="Yua J.-Y."/>
            <person name="Lia J."/>
            <person name="Xua B."/>
            <person name="Chenc J."/>
            <person name="D'Auriad J.C."/>
            <person name="Huanga J.-P."/>
            <person name="Huanga S.-X."/>
        </authorList>
    </citation>
    <scope>NUCLEOTIDE SEQUENCE [LARGE SCALE GENOMIC DNA]</scope>
    <source>
        <strain evidence="10">cv. KIB-2019</strain>
    </source>
</reference>